<feature type="repeat" description="TPR" evidence="1">
    <location>
        <begin position="16"/>
        <end position="49"/>
    </location>
</feature>
<feature type="repeat" description="TPR" evidence="1">
    <location>
        <begin position="50"/>
        <end position="83"/>
    </location>
</feature>
<dbReference type="Pfam" id="PF13432">
    <property type="entry name" value="TPR_16"/>
    <property type="match status" value="2"/>
</dbReference>
<dbReference type="PROSITE" id="PS50005">
    <property type="entry name" value="TPR"/>
    <property type="match status" value="3"/>
</dbReference>
<dbReference type="SMART" id="SM00028">
    <property type="entry name" value="TPR"/>
    <property type="match status" value="4"/>
</dbReference>
<accession>A0A538TGN2</accession>
<sequence>IYRTIVDKDSTTGDAKFALNEMGKMRFRKQDYAGALAVFQRRIALDPRSGEAYYYIGLCQKELKRYPEALAALQKSAEIDTSRADRFFWLGVLYDQQKSLPEARKAFERMIALDDSSKLASKARAQLGYYLLLEKNWSGATTHLERAVVLDPQFVQAWVWSGRTRGIVRRRWRHIGGRWRWTPASPKRTRA</sequence>
<proteinExistence type="predicted"/>
<reference evidence="2 3" key="1">
    <citation type="journal article" date="2019" name="Nat. Microbiol.">
        <title>Mediterranean grassland soil C-N compound turnover is dependent on rainfall and depth, and is mediated by genomically divergent microorganisms.</title>
        <authorList>
            <person name="Diamond S."/>
            <person name="Andeer P.F."/>
            <person name="Li Z."/>
            <person name="Crits-Christoph A."/>
            <person name="Burstein D."/>
            <person name="Anantharaman K."/>
            <person name="Lane K.R."/>
            <person name="Thomas B.C."/>
            <person name="Pan C."/>
            <person name="Northen T.R."/>
            <person name="Banfield J.F."/>
        </authorList>
    </citation>
    <scope>NUCLEOTIDE SEQUENCE [LARGE SCALE GENOMIC DNA]</scope>
    <source>
        <strain evidence="2">WS_8</strain>
    </source>
</reference>
<dbReference type="SUPFAM" id="SSF48452">
    <property type="entry name" value="TPR-like"/>
    <property type="match status" value="1"/>
</dbReference>
<dbReference type="InterPro" id="IPR019734">
    <property type="entry name" value="TPR_rpt"/>
</dbReference>
<dbReference type="GO" id="GO:0051301">
    <property type="term" value="P:cell division"/>
    <property type="evidence" value="ECO:0007669"/>
    <property type="project" value="TreeGrafter"/>
</dbReference>
<organism evidence="2 3">
    <name type="scientific">Eiseniibacteriota bacterium</name>
    <dbReference type="NCBI Taxonomy" id="2212470"/>
    <lineage>
        <taxon>Bacteria</taxon>
        <taxon>Candidatus Eiseniibacteriota</taxon>
    </lineage>
</organism>
<feature type="non-terminal residue" evidence="2">
    <location>
        <position position="1"/>
    </location>
</feature>
<evidence type="ECO:0000256" key="1">
    <source>
        <dbReference type="PROSITE-ProRule" id="PRU00339"/>
    </source>
</evidence>
<dbReference type="PANTHER" id="PTHR12558">
    <property type="entry name" value="CELL DIVISION CYCLE 16,23,27"/>
    <property type="match status" value="1"/>
</dbReference>
<dbReference type="InterPro" id="IPR011990">
    <property type="entry name" value="TPR-like_helical_dom_sf"/>
</dbReference>
<keyword evidence="1" id="KW-0802">TPR repeat</keyword>
<feature type="repeat" description="TPR" evidence="1">
    <location>
        <begin position="84"/>
        <end position="117"/>
    </location>
</feature>
<comment type="caution">
    <text evidence="2">The sequence shown here is derived from an EMBL/GenBank/DDBJ whole genome shotgun (WGS) entry which is preliminary data.</text>
</comment>
<gene>
    <name evidence="2" type="ORF">E6K78_11155</name>
</gene>
<dbReference type="Gene3D" id="1.25.40.10">
    <property type="entry name" value="Tetratricopeptide repeat domain"/>
    <property type="match status" value="1"/>
</dbReference>
<dbReference type="PANTHER" id="PTHR12558:SF13">
    <property type="entry name" value="CELL DIVISION CYCLE PROTEIN 27 HOMOLOG"/>
    <property type="match status" value="1"/>
</dbReference>
<dbReference type="AlphaFoldDB" id="A0A538TGN2"/>
<evidence type="ECO:0000313" key="3">
    <source>
        <dbReference type="Proteomes" id="UP000316609"/>
    </source>
</evidence>
<dbReference type="EMBL" id="VBOY01000123">
    <property type="protein sequence ID" value="TMQ62777.1"/>
    <property type="molecule type" value="Genomic_DNA"/>
</dbReference>
<evidence type="ECO:0000313" key="2">
    <source>
        <dbReference type="EMBL" id="TMQ62777.1"/>
    </source>
</evidence>
<dbReference type="Proteomes" id="UP000316609">
    <property type="component" value="Unassembled WGS sequence"/>
</dbReference>
<name>A0A538TGN2_UNCEI</name>
<protein>
    <submittedName>
        <fullName evidence="2">Tetratricopeptide repeat protein</fullName>
    </submittedName>
</protein>